<dbReference type="RefSeq" id="WP_310408196.1">
    <property type="nucleotide sequence ID" value="NZ_JAVDWW010000015.1"/>
</dbReference>
<evidence type="ECO:0000313" key="2">
    <source>
        <dbReference type="EMBL" id="MDR7172896.1"/>
    </source>
</evidence>
<evidence type="ECO:0000313" key="3">
    <source>
        <dbReference type="Proteomes" id="UP001251217"/>
    </source>
</evidence>
<name>A0ABU1XQQ0_9NOCA</name>
<keyword evidence="3" id="KW-1185">Reference proteome</keyword>
<protein>
    <recommendedName>
        <fullName evidence="1">Abortive infection protein-like C-terminal domain-containing protein</fullName>
    </recommendedName>
</protein>
<evidence type="ECO:0000259" key="1">
    <source>
        <dbReference type="Pfam" id="PF14355"/>
    </source>
</evidence>
<dbReference type="Proteomes" id="UP001251217">
    <property type="component" value="Unassembled WGS sequence"/>
</dbReference>
<accession>A0ABU1XQQ0</accession>
<organism evidence="2 3">
    <name type="scientific">Nocardia kruczakiae</name>
    <dbReference type="NCBI Taxonomy" id="261477"/>
    <lineage>
        <taxon>Bacteria</taxon>
        <taxon>Bacillati</taxon>
        <taxon>Actinomycetota</taxon>
        <taxon>Actinomycetes</taxon>
        <taxon>Mycobacteriales</taxon>
        <taxon>Nocardiaceae</taxon>
        <taxon>Nocardia</taxon>
    </lineage>
</organism>
<proteinExistence type="predicted"/>
<comment type="caution">
    <text evidence="2">The sequence shown here is derived from an EMBL/GenBank/DDBJ whole genome shotgun (WGS) entry which is preliminary data.</text>
</comment>
<sequence length="297" mass="33114">MTGPRRDLVSPRTREAVRDVMSGTVIREIDEMWQDELFAPPEEEPEPCGGQRVTHFQGYMGQVDWTDPSHVARALRVFEVAIRHLFHHPWNPDWDSTDLIERLRRLFARDGYKLDDEGRISGGPSIVLKHEDLSDLRDASVIFEHLDRIDHAGTRADPALAIGSAKELVESTAKLVLSERSIPFDDGYDLPKLVRMAEEALQLHPTQTKPGPDGSPAIRKVLGAALTITSGIAELRNDYGTGHGRNVAATGLGPRHARLAVNGARLWCQFVLDTLGDPKAPWRKEMVREDSEQVSGQ</sequence>
<gene>
    <name evidence="2" type="ORF">J2W56_006662</name>
</gene>
<reference evidence="2 3" key="1">
    <citation type="submission" date="2023-07" db="EMBL/GenBank/DDBJ databases">
        <title>Sorghum-associated microbial communities from plants grown in Nebraska, USA.</title>
        <authorList>
            <person name="Schachtman D."/>
        </authorList>
    </citation>
    <scope>NUCLEOTIDE SEQUENCE [LARGE SCALE GENOMIC DNA]</scope>
    <source>
        <strain evidence="2 3">4272</strain>
    </source>
</reference>
<dbReference type="Pfam" id="PF14355">
    <property type="entry name" value="Abi_C"/>
    <property type="match status" value="1"/>
</dbReference>
<dbReference type="InterPro" id="IPR026001">
    <property type="entry name" value="Abi-like_C"/>
</dbReference>
<feature type="domain" description="Abortive infection protein-like C-terminal" evidence="1">
    <location>
        <begin position="191"/>
        <end position="273"/>
    </location>
</feature>
<dbReference type="EMBL" id="JAVDWW010000015">
    <property type="protein sequence ID" value="MDR7172896.1"/>
    <property type="molecule type" value="Genomic_DNA"/>
</dbReference>